<keyword evidence="2" id="KW-1185">Reference proteome</keyword>
<comment type="caution">
    <text evidence="1">The sequence shown here is derived from an EMBL/GenBank/DDBJ whole genome shotgun (WGS) entry which is preliminary data.</text>
</comment>
<dbReference type="Gene3D" id="3.40.50.12580">
    <property type="match status" value="1"/>
</dbReference>
<organism evidence="1 2">
    <name type="scientific">Sphingobium jiangsuense</name>
    <dbReference type="NCBI Taxonomy" id="870476"/>
    <lineage>
        <taxon>Bacteria</taxon>
        <taxon>Pseudomonadati</taxon>
        <taxon>Pseudomonadota</taxon>
        <taxon>Alphaproteobacteria</taxon>
        <taxon>Sphingomonadales</taxon>
        <taxon>Sphingomonadaceae</taxon>
        <taxon>Sphingobium</taxon>
    </lineage>
</organism>
<evidence type="ECO:0008006" key="3">
    <source>
        <dbReference type="Google" id="ProtNLM"/>
    </source>
</evidence>
<proteinExistence type="predicted"/>
<dbReference type="EMBL" id="JACIDT010000013">
    <property type="protein sequence ID" value="MBB3927618.1"/>
    <property type="molecule type" value="Genomic_DNA"/>
</dbReference>
<evidence type="ECO:0000313" key="1">
    <source>
        <dbReference type="EMBL" id="MBB3927618.1"/>
    </source>
</evidence>
<name>A0A7W6BIN6_9SPHN</name>
<dbReference type="RefSeq" id="WP_188073085.1">
    <property type="nucleotide sequence ID" value="NZ_BSPS01000002.1"/>
</dbReference>
<protein>
    <recommendedName>
        <fullName evidence="3">Glycosyltransferase</fullName>
    </recommendedName>
</protein>
<reference evidence="1 2" key="1">
    <citation type="submission" date="2020-08" db="EMBL/GenBank/DDBJ databases">
        <title>Genomic Encyclopedia of Type Strains, Phase IV (KMG-IV): sequencing the most valuable type-strain genomes for metagenomic binning, comparative biology and taxonomic classification.</title>
        <authorList>
            <person name="Goeker M."/>
        </authorList>
    </citation>
    <scope>NUCLEOTIDE SEQUENCE [LARGE SCALE GENOMIC DNA]</scope>
    <source>
        <strain evidence="1 2">DSM 26189</strain>
    </source>
</reference>
<gene>
    <name evidence="1" type="ORF">GGR43_003350</name>
</gene>
<dbReference type="Proteomes" id="UP000571950">
    <property type="component" value="Unassembled WGS sequence"/>
</dbReference>
<dbReference type="InterPro" id="IPR043148">
    <property type="entry name" value="TagF_C"/>
</dbReference>
<sequence>MTEAKAARRIAFLFNHDAAHQIAHTAGVMRAYALAQPQDEVLAIVGTPTIAATVAALVGEDVALCLHWHELSLPDLEKALLAPVNKLAPVYRLARLRRHLDLFAGCDLVVSPERTCLWVKRQLGNRSPSFVFIPHGAGDRDVSYHPALGGFDLMLVSGRKVADEMIRQGVTSSNQVRIVGYPKFDTIDLSRRVDPFGNGMPTFLYNPHFDPLLSSWYRHGNALIAAFRDDPSLGNLIVAPHVMLFRKKLHYSPEYHRLRRRPNVEGLSHGKTSSLIAANIYVDLAGPALFDMSYTLSADAYIGDASSQVYEFLLRPRPCFFFDVRGISKGADLSNPPADVRFWLAGEVVRTVPELVVALRRRQESGVRHRAGQIALFEETMSVPPLEEGEEAGKGQHFAACDRAARELALYAHKLPFRL</sequence>
<dbReference type="AlphaFoldDB" id="A0A7W6BIN6"/>
<accession>A0A7W6BIN6</accession>
<evidence type="ECO:0000313" key="2">
    <source>
        <dbReference type="Proteomes" id="UP000571950"/>
    </source>
</evidence>